<evidence type="ECO:0000259" key="2">
    <source>
        <dbReference type="Pfam" id="PF13796"/>
    </source>
</evidence>
<dbReference type="EMBL" id="RBIL01000002">
    <property type="protein sequence ID" value="RKQ87354.1"/>
    <property type="molecule type" value="Genomic_DNA"/>
</dbReference>
<dbReference type="InterPro" id="IPR025828">
    <property type="entry name" value="Put_sensor_dom"/>
</dbReference>
<dbReference type="Pfam" id="PF13796">
    <property type="entry name" value="Sensor"/>
    <property type="match status" value="1"/>
</dbReference>
<keyword evidence="1" id="KW-1133">Transmembrane helix</keyword>
<dbReference type="RefSeq" id="WP_170179442.1">
    <property type="nucleotide sequence ID" value="NZ_RBIL01000002.1"/>
</dbReference>
<comment type="caution">
    <text evidence="3">The sequence shown here is derived from an EMBL/GenBank/DDBJ whole genome shotgun (WGS) entry which is preliminary data.</text>
</comment>
<feature type="transmembrane region" description="Helical" evidence="1">
    <location>
        <begin position="37"/>
        <end position="56"/>
    </location>
</feature>
<proteinExistence type="predicted"/>
<protein>
    <submittedName>
        <fullName evidence="3">Putative sensor protein</fullName>
    </submittedName>
</protein>
<reference evidence="3 4" key="1">
    <citation type="submission" date="2018-10" db="EMBL/GenBank/DDBJ databases">
        <title>Genomic Encyclopedia of Archaeal and Bacterial Type Strains, Phase II (KMG-II): from individual species to whole genera.</title>
        <authorList>
            <person name="Goeker M."/>
        </authorList>
    </citation>
    <scope>NUCLEOTIDE SEQUENCE [LARGE SCALE GENOMIC DNA]</scope>
    <source>
        <strain evidence="3 4">DSM 14954</strain>
    </source>
</reference>
<keyword evidence="4" id="KW-1185">Reference proteome</keyword>
<gene>
    <name evidence="3" type="ORF">C8N24_5375</name>
</gene>
<feature type="domain" description="Putative sensor" evidence="2">
    <location>
        <begin position="14"/>
        <end position="191"/>
    </location>
</feature>
<feature type="transmembrane region" description="Helical" evidence="1">
    <location>
        <begin position="112"/>
        <end position="138"/>
    </location>
</feature>
<name>A0A660L2C2_9ACTN</name>
<evidence type="ECO:0000313" key="3">
    <source>
        <dbReference type="EMBL" id="RKQ87354.1"/>
    </source>
</evidence>
<keyword evidence="1" id="KW-0812">Transmembrane</keyword>
<keyword evidence="1" id="KW-0472">Membrane</keyword>
<feature type="transmembrane region" description="Helical" evidence="1">
    <location>
        <begin position="158"/>
        <end position="176"/>
    </location>
</feature>
<evidence type="ECO:0000313" key="4">
    <source>
        <dbReference type="Proteomes" id="UP000278962"/>
    </source>
</evidence>
<dbReference type="AlphaFoldDB" id="A0A660L2C2"/>
<accession>A0A660L2C2</accession>
<feature type="transmembrane region" description="Helical" evidence="1">
    <location>
        <begin position="12"/>
        <end position="31"/>
    </location>
</feature>
<dbReference type="Proteomes" id="UP000278962">
    <property type="component" value="Unassembled WGS sequence"/>
</dbReference>
<sequence>MLPAFDRTARDAAYLTCTLLTSIVAFVVWVTALTLSLTFGILIVGLPVILGSVGVMRWTAELDRQNAQLVFGRPVRGHYRSHRAPGLFTRVFRTLADPQVWRDFAWLITHSVVGFAFGVIAVSLVLSTLSLAVLPAWYWAIPGGYDIGIINVDHLFEAFATSLLAVPLAFITVWVLRGMAKFHASLAVELLGRRRY</sequence>
<evidence type="ECO:0000256" key="1">
    <source>
        <dbReference type="SAM" id="Phobius"/>
    </source>
</evidence>
<organism evidence="3 4">
    <name type="scientific">Solirubrobacter pauli</name>
    <dbReference type="NCBI Taxonomy" id="166793"/>
    <lineage>
        <taxon>Bacteria</taxon>
        <taxon>Bacillati</taxon>
        <taxon>Actinomycetota</taxon>
        <taxon>Thermoleophilia</taxon>
        <taxon>Solirubrobacterales</taxon>
        <taxon>Solirubrobacteraceae</taxon>
        <taxon>Solirubrobacter</taxon>
    </lineage>
</organism>